<keyword evidence="3" id="KW-1185">Reference proteome</keyword>
<dbReference type="EMBL" id="JAPDDR010000030">
    <property type="protein sequence ID" value="MCW1917121.1"/>
    <property type="molecule type" value="Genomic_DNA"/>
</dbReference>
<sequence>MNARPASALSPVGWVLLRWISYFLAVALCACGERRAPEPVRVEPAEQDWLVYSALRHRLHFLRDAPRGELGRKLAAEDAGIRALAETQLAELSRELPEVESMKAARERLLLENIDEARQEVFRQEMALEDEVRERMWALATARDAVEQAADAAARMSTMEQELEAKQAELAQGRARLSPGLIGAAPGLENLWKMYEAAEEAGAMKRGYGWPPEREKVMQGMEKRGGEGR</sequence>
<organism evidence="2 3">
    <name type="scientific">Luteolibacter rhizosphaerae</name>
    <dbReference type="NCBI Taxonomy" id="2989719"/>
    <lineage>
        <taxon>Bacteria</taxon>
        <taxon>Pseudomonadati</taxon>
        <taxon>Verrucomicrobiota</taxon>
        <taxon>Verrucomicrobiia</taxon>
        <taxon>Verrucomicrobiales</taxon>
        <taxon>Verrucomicrobiaceae</taxon>
        <taxon>Luteolibacter</taxon>
    </lineage>
</organism>
<comment type="caution">
    <text evidence="2">The sequence shown here is derived from an EMBL/GenBank/DDBJ whole genome shotgun (WGS) entry which is preliminary data.</text>
</comment>
<gene>
    <name evidence="2" type="ORF">OJ996_26300</name>
</gene>
<evidence type="ECO:0000256" key="1">
    <source>
        <dbReference type="SAM" id="Coils"/>
    </source>
</evidence>
<proteinExistence type="predicted"/>
<dbReference type="RefSeq" id="WP_264516740.1">
    <property type="nucleotide sequence ID" value="NZ_JAPDDR010000030.1"/>
</dbReference>
<accession>A0ABT3GB94</accession>
<reference evidence="2" key="1">
    <citation type="submission" date="2022-10" db="EMBL/GenBank/DDBJ databases">
        <title>Luteolibacter sp. GHJ8, whole genome shotgun sequencing project.</title>
        <authorList>
            <person name="Zhao G."/>
            <person name="Shen L."/>
        </authorList>
    </citation>
    <scope>NUCLEOTIDE SEQUENCE</scope>
    <source>
        <strain evidence="2">GHJ8</strain>
    </source>
</reference>
<protein>
    <submittedName>
        <fullName evidence="2">Uncharacterized protein</fullName>
    </submittedName>
</protein>
<evidence type="ECO:0000313" key="2">
    <source>
        <dbReference type="EMBL" id="MCW1917121.1"/>
    </source>
</evidence>
<dbReference type="PROSITE" id="PS51257">
    <property type="entry name" value="PROKAR_LIPOPROTEIN"/>
    <property type="match status" value="1"/>
</dbReference>
<evidence type="ECO:0000313" key="3">
    <source>
        <dbReference type="Proteomes" id="UP001165653"/>
    </source>
</evidence>
<name>A0ABT3GB94_9BACT</name>
<keyword evidence="1" id="KW-0175">Coiled coil</keyword>
<dbReference type="Proteomes" id="UP001165653">
    <property type="component" value="Unassembled WGS sequence"/>
</dbReference>
<feature type="coiled-coil region" evidence="1">
    <location>
        <begin position="82"/>
        <end position="176"/>
    </location>
</feature>